<evidence type="ECO:0000313" key="3">
    <source>
        <dbReference type="Proteomes" id="UP000442105"/>
    </source>
</evidence>
<dbReference type="PANTHER" id="PTHR33933">
    <property type="entry name" value="NUCLEOTIDYLTRANSFERASE"/>
    <property type="match status" value="1"/>
</dbReference>
<feature type="domain" description="Polymerase nucleotidyl transferase" evidence="1">
    <location>
        <begin position="12"/>
        <end position="59"/>
    </location>
</feature>
<dbReference type="RefSeq" id="WP_153128601.1">
    <property type="nucleotide sequence ID" value="NZ_VZCW01000216.1"/>
</dbReference>
<accession>A0AA90UGN9</accession>
<dbReference type="InterPro" id="IPR043519">
    <property type="entry name" value="NT_sf"/>
</dbReference>
<dbReference type="InterPro" id="IPR052548">
    <property type="entry name" value="Type_VII_TA_antitoxin"/>
</dbReference>
<dbReference type="GO" id="GO:0016779">
    <property type="term" value="F:nucleotidyltransferase activity"/>
    <property type="evidence" value="ECO:0007669"/>
    <property type="project" value="InterPro"/>
</dbReference>
<dbReference type="Proteomes" id="UP000442105">
    <property type="component" value="Unassembled WGS sequence"/>
</dbReference>
<dbReference type="CDD" id="cd05403">
    <property type="entry name" value="NT_KNTase_like"/>
    <property type="match status" value="1"/>
</dbReference>
<evidence type="ECO:0000313" key="2">
    <source>
        <dbReference type="EMBL" id="MQN12862.1"/>
    </source>
</evidence>
<dbReference type="PANTHER" id="PTHR33933:SF1">
    <property type="entry name" value="PROTEIN ADENYLYLTRANSFERASE MNTA-RELATED"/>
    <property type="match status" value="1"/>
</dbReference>
<organism evidence="2 3">
    <name type="scientific">Segatella copri</name>
    <dbReference type="NCBI Taxonomy" id="165179"/>
    <lineage>
        <taxon>Bacteria</taxon>
        <taxon>Pseudomonadati</taxon>
        <taxon>Bacteroidota</taxon>
        <taxon>Bacteroidia</taxon>
        <taxon>Bacteroidales</taxon>
        <taxon>Prevotellaceae</taxon>
        <taxon>Segatella</taxon>
    </lineage>
</organism>
<proteinExistence type="predicted"/>
<name>A0AA90UGN9_9BACT</name>
<protein>
    <submittedName>
        <fullName evidence="2">Nucleotidyltransferase domain-containing protein</fullName>
    </submittedName>
</protein>
<dbReference type="AlphaFoldDB" id="A0AA90UGN9"/>
<comment type="caution">
    <text evidence="2">The sequence shown here is derived from an EMBL/GenBank/DDBJ whole genome shotgun (WGS) entry which is preliminary data.</text>
</comment>
<evidence type="ECO:0000259" key="1">
    <source>
        <dbReference type="Pfam" id="PF01909"/>
    </source>
</evidence>
<dbReference type="InterPro" id="IPR002934">
    <property type="entry name" value="Polymerase_NTP_transf_dom"/>
</dbReference>
<dbReference type="EMBL" id="VZCW01000216">
    <property type="protein sequence ID" value="MQN12862.1"/>
    <property type="molecule type" value="Genomic_DNA"/>
</dbReference>
<dbReference type="Gene3D" id="3.30.460.10">
    <property type="entry name" value="Beta Polymerase, domain 2"/>
    <property type="match status" value="1"/>
</dbReference>
<dbReference type="SUPFAM" id="SSF81301">
    <property type="entry name" value="Nucleotidyltransferase"/>
    <property type="match status" value="1"/>
</dbReference>
<gene>
    <name evidence="2" type="ORF">F7D95_08505</name>
</gene>
<reference evidence="3" key="1">
    <citation type="submission" date="2019-09" db="EMBL/GenBank/DDBJ databases">
        <title>Distinct polysaccharide growth profiles of human intestinal Prevotella copri isolates.</title>
        <authorList>
            <person name="Fehlner-Peach H."/>
            <person name="Magnabosco C."/>
            <person name="Raghavan V."/>
            <person name="Scher J.U."/>
            <person name="Tett A."/>
            <person name="Cox L.M."/>
            <person name="Gottsegen C."/>
            <person name="Watters A."/>
            <person name="Wiltshire- Gordon J.D."/>
            <person name="Segata N."/>
            <person name="Bonneau R."/>
            <person name="Littman D.R."/>
        </authorList>
    </citation>
    <scope>NUCLEOTIDE SEQUENCE [LARGE SCALE GENOMIC DNA]</scope>
    <source>
        <strain evidence="3">iAQ1179</strain>
    </source>
</reference>
<sequence>MKKEQEHILAAIRKCLANNMPASGKAILFGSQARGTARDDSDWDILIILDKEKLMAADYDNITYPLTKLGWELGEEINPVMYTTKEWEKYRKSLFAHIFQI</sequence>
<dbReference type="Pfam" id="PF01909">
    <property type="entry name" value="NTP_transf_2"/>
    <property type="match status" value="1"/>
</dbReference>